<dbReference type="GO" id="GO:0016024">
    <property type="term" value="P:CDP-diacylglycerol biosynthetic process"/>
    <property type="evidence" value="ECO:0007669"/>
    <property type="project" value="TreeGrafter"/>
</dbReference>
<evidence type="ECO:0000313" key="26">
    <source>
        <dbReference type="Proteomes" id="UP000287857"/>
    </source>
</evidence>
<comment type="similarity">
    <text evidence="5">Belongs to the CDS family.</text>
</comment>
<accession>A0A430A153</accession>
<keyword evidence="15 24" id="KW-0472">Membrane</keyword>
<sequence>MRQRVITAVVALLIFIPLIVIGGIPLQLAAALLGAVGVYELFNMKGLELTSFEGVLAILTVVCLILGGTETLSFLPSTFDSASLFYLPIMIILMLPVFSKNTYTFDEAAFPVLVSIYVGIGFKNFVLAREAGVSILLFALFIVWATDIGAYMFGMKFGKHKLAPHISPNKSIEGAIGGVLSAVVVSLIYGLFVSFSYSLIAMVILTILFSVVGQMGDLVQSAYKRHYGVKDSGKILPGHGGILDRFDSLLFVFPLMHLFGLF</sequence>
<feature type="transmembrane region" description="Helical" evidence="24">
    <location>
        <begin position="6"/>
        <end position="39"/>
    </location>
</feature>
<evidence type="ECO:0000256" key="17">
    <source>
        <dbReference type="ARBA" id="ARBA00023264"/>
    </source>
</evidence>
<evidence type="ECO:0000256" key="19">
    <source>
        <dbReference type="ARBA" id="ARBA00031825"/>
    </source>
</evidence>
<dbReference type="Proteomes" id="UP000287857">
    <property type="component" value="Unassembled WGS sequence"/>
</dbReference>
<evidence type="ECO:0000256" key="16">
    <source>
        <dbReference type="ARBA" id="ARBA00023209"/>
    </source>
</evidence>
<evidence type="ECO:0000256" key="9">
    <source>
        <dbReference type="ARBA" id="ARBA00022516"/>
    </source>
</evidence>
<evidence type="ECO:0000256" key="21">
    <source>
        <dbReference type="ARBA" id="ARBA00032396"/>
    </source>
</evidence>
<keyword evidence="26" id="KW-1185">Reference proteome</keyword>
<evidence type="ECO:0000256" key="15">
    <source>
        <dbReference type="ARBA" id="ARBA00023136"/>
    </source>
</evidence>
<dbReference type="PANTHER" id="PTHR46382:SF1">
    <property type="entry name" value="PHOSPHATIDATE CYTIDYLYLTRANSFERASE"/>
    <property type="match status" value="1"/>
</dbReference>
<protein>
    <recommendedName>
        <fullName evidence="7">Phosphatidate cytidylyltransferase</fullName>
        <ecNumber evidence="6">2.7.7.41</ecNumber>
    </recommendedName>
    <alternativeName>
        <fullName evidence="20">CDP-DAG synthase</fullName>
    </alternativeName>
    <alternativeName>
        <fullName evidence="22">CDP-DG synthase</fullName>
    </alternativeName>
    <alternativeName>
        <fullName evidence="18">CDP-diacylglycerol synthase</fullName>
    </alternativeName>
    <alternativeName>
        <fullName evidence="21">CDP-diglyceride pyrophosphorylase</fullName>
    </alternativeName>
    <alternativeName>
        <fullName evidence="23">CDP-diglyceride synthase</fullName>
    </alternativeName>
    <alternativeName>
        <fullName evidence="19">CTP:phosphatidate cytidylyltransferase</fullName>
    </alternativeName>
</protein>
<keyword evidence="14" id="KW-0443">Lipid metabolism</keyword>
<dbReference type="Pfam" id="PF01148">
    <property type="entry name" value="CTP_transf_1"/>
    <property type="match status" value="1"/>
</dbReference>
<dbReference type="GO" id="GO:0005886">
    <property type="term" value="C:plasma membrane"/>
    <property type="evidence" value="ECO:0007669"/>
    <property type="project" value="UniProtKB-SubCell"/>
</dbReference>
<evidence type="ECO:0000256" key="5">
    <source>
        <dbReference type="ARBA" id="ARBA00010185"/>
    </source>
</evidence>
<dbReference type="GO" id="GO:0004605">
    <property type="term" value="F:phosphatidate cytidylyltransferase activity"/>
    <property type="evidence" value="ECO:0007669"/>
    <property type="project" value="UniProtKB-EC"/>
</dbReference>
<evidence type="ECO:0000256" key="7">
    <source>
        <dbReference type="ARBA" id="ARBA00019373"/>
    </source>
</evidence>
<dbReference type="OrthoDB" id="9799199at2"/>
<keyword evidence="8" id="KW-1003">Cell membrane</keyword>
<proteinExistence type="inferred from homology"/>
<gene>
    <name evidence="25" type="ORF">CBF37_02170</name>
</gene>
<evidence type="ECO:0000256" key="11">
    <source>
        <dbReference type="ARBA" id="ARBA00022692"/>
    </source>
</evidence>
<comment type="caution">
    <text evidence="25">The sequence shown here is derived from an EMBL/GenBank/DDBJ whole genome shotgun (WGS) entry which is preliminary data.</text>
</comment>
<keyword evidence="17" id="KW-1208">Phospholipid metabolism</keyword>
<evidence type="ECO:0000256" key="2">
    <source>
        <dbReference type="ARBA" id="ARBA00004651"/>
    </source>
</evidence>
<dbReference type="RefSeq" id="WP_125983078.1">
    <property type="nucleotide sequence ID" value="NZ_NGJS01000002.1"/>
</dbReference>
<evidence type="ECO:0000256" key="1">
    <source>
        <dbReference type="ARBA" id="ARBA00001698"/>
    </source>
</evidence>
<comment type="pathway">
    <text evidence="3">Phospholipid metabolism; CDP-diacylglycerol biosynthesis; CDP-diacylglycerol from sn-glycerol 3-phosphate: step 3/3.</text>
</comment>
<evidence type="ECO:0000313" key="25">
    <source>
        <dbReference type="EMBL" id="RSU00126.1"/>
    </source>
</evidence>
<evidence type="ECO:0000256" key="8">
    <source>
        <dbReference type="ARBA" id="ARBA00022475"/>
    </source>
</evidence>
<feature type="transmembrane region" description="Helical" evidence="24">
    <location>
        <begin position="110"/>
        <end position="127"/>
    </location>
</feature>
<keyword evidence="9" id="KW-0444">Lipid biosynthesis</keyword>
<keyword evidence="13 24" id="KW-1133">Transmembrane helix</keyword>
<feature type="transmembrane region" description="Helical" evidence="24">
    <location>
        <begin position="133"/>
        <end position="153"/>
    </location>
</feature>
<keyword evidence="10 25" id="KW-0808">Transferase</keyword>
<evidence type="ECO:0000256" key="6">
    <source>
        <dbReference type="ARBA" id="ARBA00012487"/>
    </source>
</evidence>
<dbReference type="EMBL" id="NGJS01000002">
    <property type="protein sequence ID" value="RSU00126.1"/>
    <property type="molecule type" value="Genomic_DNA"/>
</dbReference>
<comment type="subcellular location">
    <subcellularLocation>
        <location evidence="2">Cell membrane</location>
        <topology evidence="2">Multi-pass membrane protein</topology>
    </subcellularLocation>
</comment>
<comment type="catalytic activity">
    <reaction evidence="1">
        <text>a 1,2-diacyl-sn-glycero-3-phosphate + CTP + H(+) = a CDP-1,2-diacyl-sn-glycerol + diphosphate</text>
        <dbReference type="Rhea" id="RHEA:16229"/>
        <dbReference type="ChEBI" id="CHEBI:15378"/>
        <dbReference type="ChEBI" id="CHEBI:33019"/>
        <dbReference type="ChEBI" id="CHEBI:37563"/>
        <dbReference type="ChEBI" id="CHEBI:58332"/>
        <dbReference type="ChEBI" id="CHEBI:58608"/>
        <dbReference type="EC" id="2.7.7.41"/>
    </reaction>
</comment>
<evidence type="ECO:0000256" key="10">
    <source>
        <dbReference type="ARBA" id="ARBA00022679"/>
    </source>
</evidence>
<organism evidence="25 26">
    <name type="scientific">Vagococcus vulneris</name>
    <dbReference type="NCBI Taxonomy" id="1977869"/>
    <lineage>
        <taxon>Bacteria</taxon>
        <taxon>Bacillati</taxon>
        <taxon>Bacillota</taxon>
        <taxon>Bacilli</taxon>
        <taxon>Lactobacillales</taxon>
        <taxon>Enterococcaceae</taxon>
        <taxon>Vagococcus</taxon>
    </lineage>
</organism>
<evidence type="ECO:0000256" key="12">
    <source>
        <dbReference type="ARBA" id="ARBA00022695"/>
    </source>
</evidence>
<evidence type="ECO:0000256" key="20">
    <source>
        <dbReference type="ARBA" id="ARBA00032253"/>
    </source>
</evidence>
<keyword evidence="11 24" id="KW-0812">Transmembrane</keyword>
<evidence type="ECO:0000256" key="13">
    <source>
        <dbReference type="ARBA" id="ARBA00022989"/>
    </source>
</evidence>
<name>A0A430A153_9ENTE</name>
<keyword evidence="12 25" id="KW-0548">Nucleotidyltransferase</keyword>
<feature type="transmembrane region" description="Helical" evidence="24">
    <location>
        <begin position="81"/>
        <end position="98"/>
    </location>
</feature>
<feature type="transmembrane region" description="Helical" evidence="24">
    <location>
        <begin position="174"/>
        <end position="192"/>
    </location>
</feature>
<evidence type="ECO:0000256" key="24">
    <source>
        <dbReference type="SAM" id="Phobius"/>
    </source>
</evidence>
<evidence type="ECO:0000256" key="3">
    <source>
        <dbReference type="ARBA" id="ARBA00005119"/>
    </source>
</evidence>
<feature type="transmembrane region" description="Helical" evidence="24">
    <location>
        <begin position="51"/>
        <end position="69"/>
    </location>
</feature>
<comment type="pathway">
    <text evidence="4">Lipid metabolism.</text>
</comment>
<dbReference type="PANTHER" id="PTHR46382">
    <property type="entry name" value="PHOSPHATIDATE CYTIDYLYLTRANSFERASE"/>
    <property type="match status" value="1"/>
</dbReference>
<evidence type="ECO:0000256" key="4">
    <source>
        <dbReference type="ARBA" id="ARBA00005189"/>
    </source>
</evidence>
<reference evidence="25 26" key="1">
    <citation type="submission" date="2017-05" db="EMBL/GenBank/DDBJ databases">
        <title>Vagococcus spp. assemblies.</title>
        <authorList>
            <person name="Gulvik C.A."/>
        </authorList>
    </citation>
    <scope>NUCLEOTIDE SEQUENCE [LARGE SCALE GENOMIC DNA]</scope>
    <source>
        <strain evidence="25 26">SS1995</strain>
    </source>
</reference>
<evidence type="ECO:0000256" key="14">
    <source>
        <dbReference type="ARBA" id="ARBA00023098"/>
    </source>
</evidence>
<evidence type="ECO:0000256" key="22">
    <source>
        <dbReference type="ARBA" id="ARBA00032743"/>
    </source>
</evidence>
<evidence type="ECO:0000256" key="18">
    <source>
        <dbReference type="ARBA" id="ARBA00029893"/>
    </source>
</evidence>
<feature type="transmembrane region" description="Helical" evidence="24">
    <location>
        <begin position="198"/>
        <end position="216"/>
    </location>
</feature>
<dbReference type="AlphaFoldDB" id="A0A430A153"/>
<evidence type="ECO:0000256" key="23">
    <source>
        <dbReference type="ARBA" id="ARBA00033406"/>
    </source>
</evidence>
<keyword evidence="16" id="KW-0594">Phospholipid biosynthesis</keyword>
<dbReference type="EC" id="2.7.7.41" evidence="6"/>